<evidence type="ECO:0000256" key="1">
    <source>
        <dbReference type="SAM" id="MobiDB-lite"/>
    </source>
</evidence>
<protein>
    <submittedName>
        <fullName evidence="2">Transglycosylase</fullName>
    </submittedName>
</protein>
<feature type="region of interest" description="Disordered" evidence="1">
    <location>
        <begin position="28"/>
        <end position="55"/>
    </location>
</feature>
<comment type="caution">
    <text evidence="2">The sequence shown here is derived from an EMBL/GenBank/DDBJ whole genome shotgun (WGS) entry which is preliminary data.</text>
</comment>
<organism evidence="2 3">
    <name type="scientific">endosymbiont of Escarpia spicata</name>
    <dbReference type="NCBI Taxonomy" id="2200908"/>
    <lineage>
        <taxon>Bacteria</taxon>
        <taxon>Pseudomonadati</taxon>
        <taxon>Pseudomonadota</taxon>
        <taxon>Gammaproteobacteria</taxon>
        <taxon>sulfur-oxidizing symbionts</taxon>
    </lineage>
</organism>
<keyword evidence="3" id="KW-1185">Reference proteome</keyword>
<sequence length="169" mass="18644">MTKFIGLIAGFGVAVFLLGMVFNPTPTQRVSSTPQPTQMPSQSVPATPNQSVEVSHTTSTADDRLLEAPPIPVDIPTTEEPPVSNIELQTIEQQWQPFWSPFHSERSASGFATRIERLTGRQMRVQQEESGRYQVVFSHWGETDRSIALTQIAAASGLEIEQASHDPDK</sequence>
<reference evidence="2 3" key="1">
    <citation type="journal article" date="2018" name="ISME J.">
        <title>Endosymbiont genomes yield clues of tubeworm success.</title>
        <authorList>
            <person name="Li Y."/>
            <person name="Liles M.R."/>
            <person name="Halanych K.M."/>
        </authorList>
    </citation>
    <scope>NUCLEOTIDE SEQUENCE [LARGE SCALE GENOMIC DNA]</scope>
    <source>
        <strain evidence="2">A1462</strain>
    </source>
</reference>
<evidence type="ECO:0000313" key="2">
    <source>
        <dbReference type="EMBL" id="RDH85799.1"/>
    </source>
</evidence>
<proteinExistence type="predicted"/>
<accession>A0A370DLL5</accession>
<dbReference type="EMBL" id="QFXE01000012">
    <property type="protein sequence ID" value="RDH85799.1"/>
    <property type="molecule type" value="Genomic_DNA"/>
</dbReference>
<dbReference type="Proteomes" id="UP000254771">
    <property type="component" value="Unassembled WGS sequence"/>
</dbReference>
<dbReference type="AlphaFoldDB" id="A0A370DLL5"/>
<name>A0A370DLL5_9GAMM</name>
<evidence type="ECO:0000313" key="3">
    <source>
        <dbReference type="Proteomes" id="UP000254771"/>
    </source>
</evidence>
<gene>
    <name evidence="2" type="ORF">DIZ78_10100</name>
</gene>